<dbReference type="Pfam" id="PF08572">
    <property type="entry name" value="PRP3"/>
    <property type="match status" value="1"/>
</dbReference>
<dbReference type="GO" id="GO:0046540">
    <property type="term" value="C:U4/U6 x U5 tri-snRNP complex"/>
    <property type="evidence" value="ECO:0007669"/>
    <property type="project" value="InterPro"/>
</dbReference>
<evidence type="ECO:0000256" key="1">
    <source>
        <dbReference type="ARBA" id="ARBA00004123"/>
    </source>
</evidence>
<feature type="domain" description="Pre-mRNA-splicing factor 3" evidence="7">
    <location>
        <begin position="210"/>
        <end position="432"/>
    </location>
</feature>
<sequence>MCLFFTHISFSVFVRWYVSSIANQGNLTAEVLKVRCVRAGCASCFNIIIAIFRFAVWVERKGIEGATVGWQAQPMSLSRGRRRPVDIDNDGAIDFSGVSSAQVVRPTVPPVLLQNAVVGSEVRKQVTKMDEGASLMPKAVDSRFNSYVNRPLPRRRVGFGSATATAFTVSAAASSAPLGGADVPTKVHTAVGSASERNACAESSNRLAALLLDEESQRQEESQRSNREQYEREMHDLWTRGCAVACESAKAPELSKDASVVELRWEGSLLGRFFRDGVPDVEPWDHWALTVPRYSPANAATSVVLNRIYHIVLPQTYYMGYCLRSDEKKPVTLRLPKTREELRVERLERLRRAKEEQDRAKKAAAQQASSSVNALGTMGGTASTQDRLSNRSLRYGLFGDSVLNPLGTDNKVFSQYQERFLNHQRRNHERHVAAIPHQIEKRKRDLQRHAEERPVLRAYRVYPVYSPAQLGKLRNFANDNLLRGFVLWACKCDAIIVLSGGEVAMRHVDRWIMEKMKWESSETRAMCLMTCPLPEASTFSFVGSRQRKASDLSRHKPAEAHAATANDVKREYVYMNFVDSLREVEEFLCSVPTTGPWRDLLHIWRAVLAAGSAIFSYHTTEEMSANAM</sequence>
<dbReference type="EMBL" id="HE573025">
    <property type="protein sequence ID" value="CCC50323.1"/>
    <property type="molecule type" value="Genomic_DNA"/>
</dbReference>
<evidence type="ECO:0000313" key="8">
    <source>
        <dbReference type="EMBL" id="CCC50323.1"/>
    </source>
</evidence>
<proteinExistence type="predicted"/>
<gene>
    <name evidence="8" type="ORF">TVY486_0901460</name>
</gene>
<evidence type="ECO:0000256" key="5">
    <source>
        <dbReference type="SAM" id="MobiDB-lite"/>
    </source>
</evidence>
<feature type="region of interest" description="Disordered" evidence="5">
    <location>
        <begin position="353"/>
        <end position="385"/>
    </location>
</feature>
<evidence type="ECO:0000259" key="6">
    <source>
        <dbReference type="Pfam" id="PF06544"/>
    </source>
</evidence>
<keyword evidence="2" id="KW-0507">mRNA processing</keyword>
<accession>G0U220</accession>
<dbReference type="InterPro" id="IPR013881">
    <property type="entry name" value="Pre-mRNA_splic_Prp3_dom"/>
</dbReference>
<dbReference type="GO" id="GO:0000398">
    <property type="term" value="P:mRNA splicing, via spliceosome"/>
    <property type="evidence" value="ECO:0007669"/>
    <property type="project" value="InterPro"/>
</dbReference>
<dbReference type="AlphaFoldDB" id="G0U220"/>
<name>G0U220_TRYVY</name>
<evidence type="ECO:0000256" key="3">
    <source>
        <dbReference type="ARBA" id="ARBA00023187"/>
    </source>
</evidence>
<reference evidence="8" key="1">
    <citation type="journal article" date="2012" name="Proc. Natl. Acad. Sci. U.S.A.">
        <title>Antigenic diversity is generated by distinct evolutionary mechanisms in African trypanosome species.</title>
        <authorList>
            <person name="Jackson A.P."/>
            <person name="Berry A."/>
            <person name="Aslett M."/>
            <person name="Allison H.C."/>
            <person name="Burton P."/>
            <person name="Vavrova-Anderson J."/>
            <person name="Brown R."/>
            <person name="Browne H."/>
            <person name="Corton N."/>
            <person name="Hauser H."/>
            <person name="Gamble J."/>
            <person name="Gilderthorp R."/>
            <person name="Marcello L."/>
            <person name="McQuillan J."/>
            <person name="Otto T.D."/>
            <person name="Quail M.A."/>
            <person name="Sanders M.J."/>
            <person name="van Tonder A."/>
            <person name="Ginger M.L."/>
            <person name="Field M.C."/>
            <person name="Barry J.D."/>
            <person name="Hertz-Fowler C."/>
            <person name="Berriman M."/>
        </authorList>
    </citation>
    <scope>NUCLEOTIDE SEQUENCE</scope>
    <source>
        <strain evidence="8">Y486</strain>
    </source>
</reference>
<dbReference type="PANTHER" id="PTHR14212:SF0">
    <property type="entry name" value="U4_U6 SMALL NUCLEAR RIBONUCLEOPROTEIN PRP3"/>
    <property type="match status" value="1"/>
</dbReference>
<protein>
    <submittedName>
        <fullName evidence="8">Uncharacterized protein</fullName>
    </submittedName>
</protein>
<keyword evidence="4" id="KW-0539">Nucleus</keyword>
<dbReference type="PANTHER" id="PTHR14212">
    <property type="entry name" value="U4/U6-ASSOCIATED RNA SPLICING FACTOR-RELATED"/>
    <property type="match status" value="1"/>
</dbReference>
<evidence type="ECO:0000259" key="7">
    <source>
        <dbReference type="Pfam" id="PF08572"/>
    </source>
</evidence>
<evidence type="ECO:0000256" key="4">
    <source>
        <dbReference type="ARBA" id="ARBA00023242"/>
    </source>
</evidence>
<feature type="domain" description="Small nuclear ribonucleoprotein Prp3 C-terminal" evidence="6">
    <location>
        <begin position="458"/>
        <end position="589"/>
    </location>
</feature>
<dbReference type="Pfam" id="PF06544">
    <property type="entry name" value="Prp3_C"/>
    <property type="match status" value="1"/>
</dbReference>
<organism evidence="8">
    <name type="scientific">Trypanosoma vivax (strain Y486)</name>
    <dbReference type="NCBI Taxonomy" id="1055687"/>
    <lineage>
        <taxon>Eukaryota</taxon>
        <taxon>Discoba</taxon>
        <taxon>Euglenozoa</taxon>
        <taxon>Kinetoplastea</taxon>
        <taxon>Metakinetoplastina</taxon>
        <taxon>Trypanosomatida</taxon>
        <taxon>Trypanosomatidae</taxon>
        <taxon>Trypanosoma</taxon>
        <taxon>Duttonella</taxon>
    </lineage>
</organism>
<keyword evidence="3" id="KW-0508">mRNA splicing</keyword>
<evidence type="ECO:0000256" key="2">
    <source>
        <dbReference type="ARBA" id="ARBA00022664"/>
    </source>
</evidence>
<dbReference type="InterPro" id="IPR027104">
    <property type="entry name" value="Prp3"/>
</dbReference>
<dbReference type="VEuPathDB" id="TriTrypDB:TvY486_0901460"/>
<dbReference type="InterPro" id="IPR010541">
    <property type="entry name" value="Prp3_C"/>
</dbReference>
<comment type="subcellular location">
    <subcellularLocation>
        <location evidence="1">Nucleus</location>
    </subcellularLocation>
</comment>